<evidence type="ECO:0000256" key="12">
    <source>
        <dbReference type="ARBA" id="ARBA00032593"/>
    </source>
</evidence>
<evidence type="ECO:0000256" key="2">
    <source>
        <dbReference type="ARBA" id="ARBA00007871"/>
    </source>
</evidence>
<keyword evidence="9" id="KW-0010">Activator</keyword>
<dbReference type="Pfam" id="PF04023">
    <property type="entry name" value="FeoA"/>
    <property type="match status" value="1"/>
</dbReference>
<dbReference type="FunFam" id="1.10.60.10:FF:000004">
    <property type="entry name" value="DtxR family transcriptional regulator"/>
    <property type="match status" value="1"/>
</dbReference>
<dbReference type="SUPFAM" id="SSF50037">
    <property type="entry name" value="C-terminal domain of transcriptional repressors"/>
    <property type="match status" value="1"/>
</dbReference>
<dbReference type="GO" id="GO:0046983">
    <property type="term" value="F:protein dimerization activity"/>
    <property type="evidence" value="ECO:0007669"/>
    <property type="project" value="InterPro"/>
</dbReference>
<dbReference type="EMBL" id="CADCVO010000050">
    <property type="protein sequence ID" value="CAA9469341.1"/>
    <property type="molecule type" value="Genomic_DNA"/>
</dbReference>
<evidence type="ECO:0000256" key="1">
    <source>
        <dbReference type="ARBA" id="ARBA00004496"/>
    </source>
</evidence>
<evidence type="ECO:0000256" key="8">
    <source>
        <dbReference type="ARBA" id="ARBA00023125"/>
    </source>
</evidence>
<dbReference type="SMART" id="SM00529">
    <property type="entry name" value="HTH_DTXR"/>
    <property type="match status" value="1"/>
</dbReference>
<dbReference type="InterPro" id="IPR036390">
    <property type="entry name" value="WH_DNA-bd_sf"/>
</dbReference>
<dbReference type="InterPro" id="IPR001367">
    <property type="entry name" value="Fe_dep_repressor"/>
</dbReference>
<evidence type="ECO:0000256" key="6">
    <source>
        <dbReference type="ARBA" id="ARBA00023004"/>
    </source>
</evidence>
<evidence type="ECO:0000259" key="13">
    <source>
        <dbReference type="PROSITE" id="PS50944"/>
    </source>
</evidence>
<evidence type="ECO:0000256" key="7">
    <source>
        <dbReference type="ARBA" id="ARBA00023015"/>
    </source>
</evidence>
<dbReference type="Gene3D" id="2.30.30.90">
    <property type="match status" value="1"/>
</dbReference>
<comment type="similarity">
    <text evidence="2">Belongs to the DtxR/MntR family.</text>
</comment>
<dbReference type="InterPro" id="IPR008988">
    <property type="entry name" value="Transcriptional_repressor_C"/>
</dbReference>
<evidence type="ECO:0000313" key="14">
    <source>
        <dbReference type="EMBL" id="CAA9469341.1"/>
    </source>
</evidence>
<evidence type="ECO:0000256" key="10">
    <source>
        <dbReference type="ARBA" id="ARBA00023163"/>
    </source>
</evidence>
<comment type="subunit">
    <text evidence="3">Homodimer.</text>
</comment>
<dbReference type="PANTHER" id="PTHR33238">
    <property type="entry name" value="IRON (METAL) DEPENDENT REPRESSOR, DTXR FAMILY"/>
    <property type="match status" value="1"/>
</dbReference>
<dbReference type="SUPFAM" id="SSF46785">
    <property type="entry name" value="Winged helix' DNA-binding domain"/>
    <property type="match status" value="1"/>
</dbReference>
<dbReference type="InterPro" id="IPR036421">
    <property type="entry name" value="Fe_dep_repressor_sf"/>
</dbReference>
<keyword evidence="5" id="KW-0678">Repressor</keyword>
<dbReference type="InterPro" id="IPR036388">
    <property type="entry name" value="WH-like_DNA-bd_sf"/>
</dbReference>
<dbReference type="InterPro" id="IPR007167">
    <property type="entry name" value="Fe-transptr_FeoA-like"/>
</dbReference>
<evidence type="ECO:0000256" key="3">
    <source>
        <dbReference type="ARBA" id="ARBA00011738"/>
    </source>
</evidence>
<proteinExistence type="inferred from homology"/>
<evidence type="ECO:0000256" key="9">
    <source>
        <dbReference type="ARBA" id="ARBA00023159"/>
    </source>
</evidence>
<dbReference type="PANTHER" id="PTHR33238:SF11">
    <property type="entry name" value="TRANSCRIPTIONAL REGULATOR MNTR"/>
    <property type="match status" value="1"/>
</dbReference>
<keyword evidence="11" id="KW-0464">Manganese</keyword>
<dbReference type="Gene3D" id="1.10.60.10">
    <property type="entry name" value="Iron dependent repressor, metal binding and dimerisation domain"/>
    <property type="match status" value="1"/>
</dbReference>
<gene>
    <name evidence="14" type="ORF">AVDCRST_MAG13-344</name>
</gene>
<dbReference type="PROSITE" id="PS50944">
    <property type="entry name" value="HTH_DTXR"/>
    <property type="match status" value="1"/>
</dbReference>
<keyword evidence="4" id="KW-0963">Cytoplasm</keyword>
<dbReference type="AlphaFoldDB" id="A0A6J4RLJ7"/>
<reference evidence="14" key="1">
    <citation type="submission" date="2020-02" db="EMBL/GenBank/DDBJ databases">
        <authorList>
            <person name="Meier V. D."/>
        </authorList>
    </citation>
    <scope>NUCLEOTIDE SEQUENCE</scope>
    <source>
        <strain evidence="14">AVDCRST_MAG13</strain>
    </source>
</reference>
<dbReference type="GO" id="GO:0005737">
    <property type="term" value="C:cytoplasm"/>
    <property type="evidence" value="ECO:0007669"/>
    <property type="project" value="UniProtKB-SubCell"/>
</dbReference>
<keyword evidence="10" id="KW-0804">Transcription</keyword>
<dbReference type="SUPFAM" id="SSF47979">
    <property type="entry name" value="Iron-dependent repressor protein, dimerization domain"/>
    <property type="match status" value="1"/>
</dbReference>
<dbReference type="GO" id="GO:0003677">
    <property type="term" value="F:DNA binding"/>
    <property type="evidence" value="ECO:0007669"/>
    <property type="project" value="UniProtKB-KW"/>
</dbReference>
<keyword evidence="6" id="KW-0408">Iron</keyword>
<evidence type="ECO:0000256" key="11">
    <source>
        <dbReference type="ARBA" id="ARBA00023211"/>
    </source>
</evidence>
<dbReference type="InterPro" id="IPR038157">
    <property type="entry name" value="FeoA_core_dom"/>
</dbReference>
<dbReference type="SMART" id="SM00899">
    <property type="entry name" value="FeoA"/>
    <property type="match status" value="1"/>
</dbReference>
<dbReference type="InterPro" id="IPR022689">
    <property type="entry name" value="Iron_dep_repressor"/>
</dbReference>
<dbReference type="GO" id="GO:0046914">
    <property type="term" value="F:transition metal ion binding"/>
    <property type="evidence" value="ECO:0007669"/>
    <property type="project" value="InterPro"/>
</dbReference>
<organism evidence="14">
    <name type="scientific">uncultured Solirubrobacteraceae bacterium</name>
    <dbReference type="NCBI Taxonomy" id="1162706"/>
    <lineage>
        <taxon>Bacteria</taxon>
        <taxon>Bacillati</taxon>
        <taxon>Actinomycetota</taxon>
        <taxon>Thermoleophilia</taxon>
        <taxon>Solirubrobacterales</taxon>
        <taxon>Solirubrobacteraceae</taxon>
        <taxon>environmental samples</taxon>
    </lineage>
</organism>
<keyword evidence="8" id="KW-0238">DNA-binding</keyword>
<name>A0A6J4RLJ7_9ACTN</name>
<dbReference type="GO" id="GO:0003700">
    <property type="term" value="F:DNA-binding transcription factor activity"/>
    <property type="evidence" value="ECO:0007669"/>
    <property type="project" value="InterPro"/>
</dbReference>
<dbReference type="Gene3D" id="1.10.10.10">
    <property type="entry name" value="Winged helix-like DNA-binding domain superfamily/Winged helix DNA-binding domain"/>
    <property type="match status" value="1"/>
</dbReference>
<dbReference type="Pfam" id="PF01325">
    <property type="entry name" value="Fe_dep_repress"/>
    <property type="match status" value="1"/>
</dbReference>
<dbReference type="Pfam" id="PF02742">
    <property type="entry name" value="Fe_dep_repr_C"/>
    <property type="match status" value="1"/>
</dbReference>
<sequence>MPILKDDQPVGAAVEDYAKAIYALEARTDRVGVTTNALAERLGVTPASASAMVKKLDGLGLASHRPYHGVQLTAAGEKVALEVMRHHRLLELYLAEELGVPWDRVHQEAEILEHVLSEELEALIADKLGNPTHDPHGDPIPTADGAIDECATAALDELGPGTRGTFTRISDADPEMLRYLAAREIFPGDHFEVVDKQPFGGPTFARFAAAGDEVHVLGGDLARAMRVEVAR</sequence>
<comment type="subcellular location">
    <subcellularLocation>
        <location evidence="1">Cytoplasm</location>
    </subcellularLocation>
</comment>
<evidence type="ECO:0000256" key="4">
    <source>
        <dbReference type="ARBA" id="ARBA00022490"/>
    </source>
</evidence>
<evidence type="ECO:0000256" key="5">
    <source>
        <dbReference type="ARBA" id="ARBA00022491"/>
    </source>
</evidence>
<dbReference type="InterPro" id="IPR022687">
    <property type="entry name" value="HTH_DTXR"/>
</dbReference>
<keyword evidence="7" id="KW-0805">Transcription regulation</keyword>
<accession>A0A6J4RLJ7</accession>
<feature type="domain" description="HTH dtxR-type" evidence="13">
    <location>
        <begin position="15"/>
        <end position="73"/>
    </location>
</feature>
<dbReference type="InterPro" id="IPR050536">
    <property type="entry name" value="DtxR_MntR_Metal-Reg"/>
</dbReference>
<protein>
    <recommendedName>
        <fullName evidence="12">Manganese transport regulator</fullName>
    </recommendedName>
</protein>